<keyword evidence="4" id="KW-1185">Reference proteome</keyword>
<dbReference type="Gene3D" id="2.180.10.10">
    <property type="entry name" value="RHS repeat-associated core"/>
    <property type="match status" value="1"/>
</dbReference>
<evidence type="ECO:0000259" key="2">
    <source>
        <dbReference type="Pfam" id="PF25023"/>
    </source>
</evidence>
<gene>
    <name evidence="3" type="ORF">ACFQ1S_39875</name>
</gene>
<name>A0ABW3MLI0_9PSEU</name>
<organism evidence="3 4">
    <name type="scientific">Kibdelosporangium lantanae</name>
    <dbReference type="NCBI Taxonomy" id="1497396"/>
    <lineage>
        <taxon>Bacteria</taxon>
        <taxon>Bacillati</taxon>
        <taxon>Actinomycetota</taxon>
        <taxon>Actinomycetes</taxon>
        <taxon>Pseudonocardiales</taxon>
        <taxon>Pseudonocardiaceae</taxon>
        <taxon>Kibdelosporangium</taxon>
    </lineage>
</organism>
<dbReference type="InterPro" id="IPR006530">
    <property type="entry name" value="YD"/>
</dbReference>
<accession>A0ABW3MLI0</accession>
<evidence type="ECO:0000313" key="4">
    <source>
        <dbReference type="Proteomes" id="UP001597045"/>
    </source>
</evidence>
<proteinExistence type="predicted"/>
<feature type="non-terminal residue" evidence="3">
    <location>
        <position position="213"/>
    </location>
</feature>
<comment type="caution">
    <text evidence="3">The sequence shown here is derived from an EMBL/GenBank/DDBJ whole genome shotgun (WGS) entry which is preliminary data.</text>
</comment>
<reference evidence="4" key="1">
    <citation type="journal article" date="2019" name="Int. J. Syst. Evol. Microbiol.">
        <title>The Global Catalogue of Microorganisms (GCM) 10K type strain sequencing project: providing services to taxonomists for standard genome sequencing and annotation.</title>
        <authorList>
            <consortium name="The Broad Institute Genomics Platform"/>
            <consortium name="The Broad Institute Genome Sequencing Center for Infectious Disease"/>
            <person name="Wu L."/>
            <person name="Ma J."/>
        </authorList>
    </citation>
    <scope>NUCLEOTIDE SEQUENCE [LARGE SCALE GENOMIC DNA]</scope>
    <source>
        <strain evidence="4">JCM 31486</strain>
    </source>
</reference>
<dbReference type="InterPro" id="IPR056823">
    <property type="entry name" value="TEN-like_YD-shell"/>
</dbReference>
<dbReference type="EMBL" id="JBHTIS010003456">
    <property type="protein sequence ID" value="MFD1051266.1"/>
    <property type="molecule type" value="Genomic_DNA"/>
</dbReference>
<dbReference type="Pfam" id="PF25023">
    <property type="entry name" value="TEN_YD-shell"/>
    <property type="match status" value="1"/>
</dbReference>
<evidence type="ECO:0000313" key="3">
    <source>
        <dbReference type="EMBL" id="MFD1051266.1"/>
    </source>
</evidence>
<protein>
    <recommendedName>
        <fullName evidence="2">Teneurin-like YD-shell domain-containing protein</fullName>
    </recommendedName>
</protein>
<dbReference type="Proteomes" id="UP001597045">
    <property type="component" value="Unassembled WGS sequence"/>
</dbReference>
<evidence type="ECO:0000256" key="1">
    <source>
        <dbReference type="ARBA" id="ARBA00022737"/>
    </source>
</evidence>
<dbReference type="NCBIfam" id="TIGR01643">
    <property type="entry name" value="YD_repeat_2x"/>
    <property type="match status" value="1"/>
</dbReference>
<sequence length="213" mass="22594">MTGTATKVGYDPAGMVKTLDYGSGRVRTLGYDDLARTKTDTLANAGKQTVASTTYDYYNDDTLSAKTTTGLAGPGQQSYTYDQAGRLTASTANGTNTAYDWDDAGNRTKTGAKTSVYDERNRLQSDGDSTYTYTPRGSLKSKTTGGTTTQYAFDAFDRMASAGGQTYAYDGLDRVSSRNSTQFTYGGMSDDVVSDGTSTFARGPGDELLATAT</sequence>
<keyword evidence="1" id="KW-0677">Repeat</keyword>
<feature type="domain" description="Teneurin-like YD-shell" evidence="2">
    <location>
        <begin position="74"/>
        <end position="180"/>
    </location>
</feature>